<dbReference type="PROSITE" id="PS51186">
    <property type="entry name" value="GNAT"/>
    <property type="match status" value="1"/>
</dbReference>
<dbReference type="Pfam" id="PF13527">
    <property type="entry name" value="Acetyltransf_9"/>
    <property type="match status" value="1"/>
</dbReference>
<dbReference type="Proteomes" id="UP000242699">
    <property type="component" value="Unassembled WGS sequence"/>
</dbReference>
<dbReference type="GO" id="GO:0016747">
    <property type="term" value="F:acyltransferase activity, transferring groups other than amino-acyl groups"/>
    <property type="evidence" value="ECO:0007669"/>
    <property type="project" value="InterPro"/>
</dbReference>
<evidence type="ECO:0000313" key="3">
    <source>
        <dbReference type="Proteomes" id="UP000242699"/>
    </source>
</evidence>
<gene>
    <name evidence="2" type="ORF">C7B43_07245</name>
</gene>
<evidence type="ECO:0000259" key="1">
    <source>
        <dbReference type="PROSITE" id="PS51186"/>
    </source>
</evidence>
<comment type="caution">
    <text evidence="2">The sequence shown here is derived from an EMBL/GenBank/DDBJ whole genome shotgun (WGS) entry which is preliminary data.</text>
</comment>
<organism evidence="2 3">
    <name type="scientific">Sulfobacillus benefaciens</name>
    <dbReference type="NCBI Taxonomy" id="453960"/>
    <lineage>
        <taxon>Bacteria</taxon>
        <taxon>Bacillati</taxon>
        <taxon>Bacillota</taxon>
        <taxon>Clostridia</taxon>
        <taxon>Eubacteriales</taxon>
        <taxon>Clostridiales Family XVII. Incertae Sedis</taxon>
        <taxon>Sulfobacillus</taxon>
    </lineage>
</organism>
<dbReference type="AlphaFoldDB" id="A0A2T2X6E0"/>
<reference evidence="2 3" key="1">
    <citation type="journal article" date="2014" name="BMC Genomics">
        <title>Comparison of environmental and isolate Sulfobacillus genomes reveals diverse carbon, sulfur, nitrogen, and hydrogen metabolisms.</title>
        <authorList>
            <person name="Justice N.B."/>
            <person name="Norman A."/>
            <person name="Brown C.T."/>
            <person name="Singh A."/>
            <person name="Thomas B.C."/>
            <person name="Banfield J.F."/>
        </authorList>
    </citation>
    <scope>NUCLEOTIDE SEQUENCE [LARGE SCALE GENOMIC DNA]</scope>
    <source>
        <strain evidence="2">AMDSBA1</strain>
    </source>
</reference>
<name>A0A2T2X6E0_9FIRM</name>
<dbReference type="SUPFAM" id="SSF55729">
    <property type="entry name" value="Acyl-CoA N-acyltransferases (Nat)"/>
    <property type="match status" value="1"/>
</dbReference>
<proteinExistence type="predicted"/>
<dbReference type="EMBL" id="PXYT01000013">
    <property type="protein sequence ID" value="PSR30070.1"/>
    <property type="molecule type" value="Genomic_DNA"/>
</dbReference>
<protein>
    <recommendedName>
        <fullName evidence="1">N-acetyltransferase domain-containing protein</fullName>
    </recommendedName>
</protein>
<evidence type="ECO:0000313" key="2">
    <source>
        <dbReference type="EMBL" id="PSR30070.1"/>
    </source>
</evidence>
<feature type="domain" description="N-acetyltransferase" evidence="1">
    <location>
        <begin position="23"/>
        <end position="181"/>
    </location>
</feature>
<sequence length="371" mass="41829">MRCGDILFEILSRFLRRRTMTDVQVKRGTPAVLESLEAMVDSVYRPGREPGTGMPKEFPHLFHPRNAHNLFYVEHQGIPVSMVGVLKQTAILPGCALPVASIGSVVTRPEYRKQQLATAVLEKVFQTMQHEGQALCLISGERQLYLRLGCVKTGRMLTVRAQASSAPNGVPGHLVKRIPANQRRDYASRLAGIYRQEPYRFKRSAAEMAVLLDALWFQRPGFRQELFVLETPASIDGYIVAFVTPSRPDSAQVMEWAGDRRLVDMAWADVMAELDVESVTFHVHEKDLWMQSLLEHRNWEKESEPIQGTVKTADTATLLHSVKPLLEEVGEWPGKTTKYRQDEDVSGWLFGSPDEGGLGIPFILTDDLNYI</sequence>
<accession>A0A2T2X6E0</accession>
<dbReference type="InterPro" id="IPR000182">
    <property type="entry name" value="GNAT_dom"/>
</dbReference>
<dbReference type="Gene3D" id="3.40.630.30">
    <property type="match status" value="1"/>
</dbReference>
<dbReference type="InterPro" id="IPR016181">
    <property type="entry name" value="Acyl_CoA_acyltransferase"/>
</dbReference>